<evidence type="ECO:0000256" key="2">
    <source>
        <dbReference type="SAM" id="SignalP"/>
    </source>
</evidence>
<name>A0A7C8JK82_ORBOL</name>
<evidence type="ECO:0000256" key="1">
    <source>
        <dbReference type="SAM" id="MobiDB-lite"/>
    </source>
</evidence>
<comment type="caution">
    <text evidence="3">The sequence shown here is derived from an EMBL/GenBank/DDBJ whole genome shotgun (WGS) entry which is preliminary data.</text>
</comment>
<evidence type="ECO:0000313" key="4">
    <source>
        <dbReference type="Proteomes" id="UP000480548"/>
    </source>
</evidence>
<dbReference type="Proteomes" id="UP000480548">
    <property type="component" value="Unassembled WGS sequence"/>
</dbReference>
<accession>A0A7C8JK82</accession>
<dbReference type="EMBL" id="WIQZ01000103">
    <property type="protein sequence ID" value="KAF3124081.1"/>
    <property type="molecule type" value="Genomic_DNA"/>
</dbReference>
<protein>
    <submittedName>
        <fullName evidence="3">Uncharacterized protein</fullName>
    </submittedName>
</protein>
<gene>
    <name evidence="3" type="ORF">TWF703_000523</name>
</gene>
<organism evidence="3 4">
    <name type="scientific">Orbilia oligospora</name>
    <name type="common">Nematode-trapping fungus</name>
    <name type="synonym">Arthrobotrys oligospora</name>
    <dbReference type="NCBI Taxonomy" id="2813651"/>
    <lineage>
        <taxon>Eukaryota</taxon>
        <taxon>Fungi</taxon>
        <taxon>Dikarya</taxon>
        <taxon>Ascomycota</taxon>
        <taxon>Pezizomycotina</taxon>
        <taxon>Orbiliomycetes</taxon>
        <taxon>Orbiliales</taxon>
        <taxon>Orbiliaceae</taxon>
        <taxon>Orbilia</taxon>
    </lineage>
</organism>
<dbReference type="AlphaFoldDB" id="A0A7C8JK82"/>
<reference evidence="3 4" key="1">
    <citation type="submission" date="2019-06" db="EMBL/GenBank/DDBJ databases">
        <authorList>
            <person name="Palmer J.M."/>
        </authorList>
    </citation>
    <scope>NUCLEOTIDE SEQUENCE [LARGE SCALE GENOMIC DNA]</scope>
    <source>
        <strain evidence="3 4">TWF703</strain>
    </source>
</reference>
<keyword evidence="2" id="KW-0732">Signal</keyword>
<feature type="signal peptide" evidence="2">
    <location>
        <begin position="1"/>
        <end position="17"/>
    </location>
</feature>
<feature type="region of interest" description="Disordered" evidence="1">
    <location>
        <begin position="52"/>
        <end position="82"/>
    </location>
</feature>
<evidence type="ECO:0000313" key="3">
    <source>
        <dbReference type="EMBL" id="KAF3124081.1"/>
    </source>
</evidence>
<feature type="compositionally biased region" description="Low complexity" evidence="1">
    <location>
        <begin position="69"/>
        <end position="82"/>
    </location>
</feature>
<proteinExistence type="predicted"/>
<feature type="chain" id="PRO_5028943049" evidence="2">
    <location>
        <begin position="18"/>
        <end position="82"/>
    </location>
</feature>
<sequence length="82" mass="8622">MKGIYITLAALITAALAAPRAPQVARSEVVNVLSKRFVPMVPHAIFTSTMEKPMTAPTAGSPMPVSSGTATTTMTMTMNRLS</sequence>